<keyword evidence="1" id="KW-0812">Transmembrane</keyword>
<gene>
    <name evidence="2" type="ORF">AC812_13645</name>
</gene>
<evidence type="ECO:0000256" key="1">
    <source>
        <dbReference type="SAM" id="Phobius"/>
    </source>
</evidence>
<keyword evidence="3" id="KW-1185">Reference proteome</keyword>
<sequence>MDPTPTPLPTPMWMTDIQLADTVQFHMERSITYGQMAVISAIMLLLVIVIIVALLIVVKEWLQ</sequence>
<evidence type="ECO:0000313" key="2">
    <source>
        <dbReference type="EMBL" id="KPL73828.1"/>
    </source>
</evidence>
<evidence type="ECO:0000313" key="3">
    <source>
        <dbReference type="Proteomes" id="UP000050514"/>
    </source>
</evidence>
<organism evidence="2 3">
    <name type="scientific">Bellilinea caldifistulae</name>
    <dbReference type="NCBI Taxonomy" id="360411"/>
    <lineage>
        <taxon>Bacteria</taxon>
        <taxon>Bacillati</taxon>
        <taxon>Chloroflexota</taxon>
        <taxon>Anaerolineae</taxon>
        <taxon>Anaerolineales</taxon>
        <taxon>Anaerolineaceae</taxon>
        <taxon>Bellilinea</taxon>
    </lineage>
</organism>
<keyword evidence="1" id="KW-0472">Membrane</keyword>
<dbReference type="AlphaFoldDB" id="A0A0P6WUA1"/>
<reference evidence="2 3" key="1">
    <citation type="submission" date="2015-07" db="EMBL/GenBank/DDBJ databases">
        <title>Draft genome of Bellilinea caldifistulae DSM 17877.</title>
        <authorList>
            <person name="Hemp J."/>
            <person name="Ward L.M."/>
            <person name="Pace L.A."/>
            <person name="Fischer W.W."/>
        </authorList>
    </citation>
    <scope>NUCLEOTIDE SEQUENCE [LARGE SCALE GENOMIC DNA]</scope>
    <source>
        <strain evidence="2 3">GOMI-1</strain>
    </source>
</reference>
<proteinExistence type="predicted"/>
<accession>A0A0P6WUA1</accession>
<comment type="caution">
    <text evidence="2">The sequence shown here is derived from an EMBL/GenBank/DDBJ whole genome shotgun (WGS) entry which is preliminary data.</text>
</comment>
<name>A0A0P6WUA1_9CHLR</name>
<dbReference type="RefSeq" id="WP_061917424.1">
    <property type="nucleotide sequence ID" value="NZ_DF967971.1"/>
</dbReference>
<feature type="transmembrane region" description="Helical" evidence="1">
    <location>
        <begin position="36"/>
        <end position="58"/>
    </location>
</feature>
<protein>
    <submittedName>
        <fullName evidence="2">Uncharacterized protein</fullName>
    </submittedName>
</protein>
<dbReference type="Proteomes" id="UP000050514">
    <property type="component" value="Unassembled WGS sequence"/>
</dbReference>
<dbReference type="EMBL" id="LGHJ01000019">
    <property type="protein sequence ID" value="KPL73828.1"/>
    <property type="molecule type" value="Genomic_DNA"/>
</dbReference>
<keyword evidence="1" id="KW-1133">Transmembrane helix</keyword>